<evidence type="ECO:0000256" key="7">
    <source>
        <dbReference type="ARBA" id="ARBA00022842"/>
    </source>
</evidence>
<feature type="compositionally biased region" description="Gly residues" evidence="10">
    <location>
        <begin position="244"/>
        <end position="255"/>
    </location>
</feature>
<dbReference type="NCBIfam" id="NF002204">
    <property type="entry name" value="PRK01077.1"/>
    <property type="match status" value="1"/>
</dbReference>
<dbReference type="PANTHER" id="PTHR43873:SF1">
    <property type="entry name" value="COBYRINATE A,C-DIAMIDE SYNTHASE"/>
    <property type="match status" value="1"/>
</dbReference>
<comment type="caution">
    <text evidence="13">The sequence shown here is derived from an EMBL/GenBank/DDBJ whole genome shotgun (WGS) entry which is preliminary data.</text>
</comment>
<dbReference type="InterPro" id="IPR027417">
    <property type="entry name" value="P-loop_NTPase"/>
</dbReference>
<dbReference type="SUPFAM" id="SSF52540">
    <property type="entry name" value="P-loop containing nucleoside triphosphate hydrolases"/>
    <property type="match status" value="1"/>
</dbReference>
<dbReference type="Gene3D" id="3.40.50.880">
    <property type="match status" value="1"/>
</dbReference>
<evidence type="ECO:0000256" key="6">
    <source>
        <dbReference type="ARBA" id="ARBA00022840"/>
    </source>
</evidence>
<dbReference type="HAMAP" id="MF_00027">
    <property type="entry name" value="CobB_CbiA"/>
    <property type="match status" value="1"/>
</dbReference>
<evidence type="ECO:0000256" key="10">
    <source>
        <dbReference type="SAM" id="MobiDB-lite"/>
    </source>
</evidence>
<evidence type="ECO:0000256" key="5">
    <source>
        <dbReference type="ARBA" id="ARBA00022741"/>
    </source>
</evidence>
<evidence type="ECO:0000256" key="3">
    <source>
        <dbReference type="ARBA" id="ARBA00022573"/>
    </source>
</evidence>
<dbReference type="PANTHER" id="PTHR43873">
    <property type="entry name" value="COBYRINATE A,C-DIAMIDE SYNTHASE"/>
    <property type="match status" value="1"/>
</dbReference>
<feature type="region of interest" description="Disordered" evidence="10">
    <location>
        <begin position="233"/>
        <end position="265"/>
    </location>
</feature>
<accession>A0A4R2PKL8</accession>
<dbReference type="RefSeq" id="WP_207894069.1">
    <property type="nucleotide sequence ID" value="NZ_JACIGF010000005.1"/>
</dbReference>
<evidence type="ECO:0000259" key="12">
    <source>
        <dbReference type="Pfam" id="PF07685"/>
    </source>
</evidence>
<evidence type="ECO:0000256" key="4">
    <source>
        <dbReference type="ARBA" id="ARBA00022598"/>
    </source>
</evidence>
<evidence type="ECO:0000256" key="1">
    <source>
        <dbReference type="ARBA" id="ARBA00001946"/>
    </source>
</evidence>
<organism evidence="13 14">
    <name type="scientific">Rhodothalassium salexigens DSM 2132</name>
    <dbReference type="NCBI Taxonomy" id="1188247"/>
    <lineage>
        <taxon>Bacteria</taxon>
        <taxon>Pseudomonadati</taxon>
        <taxon>Pseudomonadota</taxon>
        <taxon>Alphaproteobacteria</taxon>
        <taxon>Rhodothalassiales</taxon>
        <taxon>Rhodothalassiaceae</taxon>
        <taxon>Rhodothalassium</taxon>
    </lineage>
</organism>
<keyword evidence="3 9" id="KW-0169">Cobalamin biosynthesis</keyword>
<dbReference type="Proteomes" id="UP000295399">
    <property type="component" value="Unassembled WGS sequence"/>
</dbReference>
<dbReference type="InterPro" id="IPR004484">
    <property type="entry name" value="CbiA/CobB_synth"/>
</dbReference>
<dbReference type="GO" id="GO:0009236">
    <property type="term" value="P:cobalamin biosynthetic process"/>
    <property type="evidence" value="ECO:0007669"/>
    <property type="project" value="UniProtKB-UniRule"/>
</dbReference>
<comment type="pathway">
    <text evidence="9">Cofactor biosynthesis; adenosylcobalamin biosynthesis; cob(II)yrinate a,c-diamide from sirohydrochlorin (anaerobic route): step 10/10.</text>
</comment>
<comment type="similarity">
    <text evidence="9">Belongs to the CobB/CbiA family.</text>
</comment>
<dbReference type="Gene3D" id="3.40.50.300">
    <property type="entry name" value="P-loop containing nucleotide triphosphate hydrolases"/>
    <property type="match status" value="1"/>
</dbReference>
<name>A0A4R2PKL8_RHOSA</name>
<sequence>MSGVRTLPPGLLVSAPGSGRGKTTLTLGLLRAFTRAGVTVQPFKTGPDYIDPAFHRAAAGRASFNLDGWAMAPPLLNTIAGQAQGADLIVAEGAMGLFDGAGHQGVSDGGSSADMAQRFGWPVVLVLDVSAQAQSAAATAWGFAHCPGAPRLAGVVLNRVAGARHEALVRAGLDAMGLPVLGALPRRADLSLPERHLGLVQAGERADLDATLDRLADFVAAHVDLDAVRAAARGEPGEPDAPGVAGGSTGSGTGGEPRSAGARAAGWPPPPAACIALARDAAFSFTYPHLVAAWRAQGAEVRPFSPLADEPPAADADLVWLPGGYPELHAGRLAAASRFLDGLRAHARTRPVHGECGGYMVLGQGLVDADGRRHAMAGLLGLVTSFEQRRLSLGYRRATLRAAMPGHGAGAVLSGHEFHYATIVDQPDPPLAHVTGAAGVAVDETGSTRGRVTGSFFHLIAEIQP</sequence>
<feature type="site" description="Increases nucleophilicity of active site Cys" evidence="9">
    <location>
        <position position="458"/>
    </location>
</feature>
<evidence type="ECO:0000256" key="9">
    <source>
        <dbReference type="HAMAP-Rule" id="MF_00027"/>
    </source>
</evidence>
<comment type="catalytic activity">
    <reaction evidence="9">
        <text>cob(II)yrinate + 2 L-glutamine + 2 ATP + 2 H2O = cob(II)yrinate a,c diamide + 2 L-glutamate + 2 ADP + 2 phosphate + 2 H(+)</text>
        <dbReference type="Rhea" id="RHEA:26289"/>
        <dbReference type="ChEBI" id="CHEBI:15377"/>
        <dbReference type="ChEBI" id="CHEBI:15378"/>
        <dbReference type="ChEBI" id="CHEBI:29985"/>
        <dbReference type="ChEBI" id="CHEBI:30616"/>
        <dbReference type="ChEBI" id="CHEBI:43474"/>
        <dbReference type="ChEBI" id="CHEBI:58359"/>
        <dbReference type="ChEBI" id="CHEBI:58537"/>
        <dbReference type="ChEBI" id="CHEBI:58894"/>
        <dbReference type="ChEBI" id="CHEBI:456216"/>
        <dbReference type="EC" id="6.3.5.11"/>
    </reaction>
</comment>
<dbReference type="UniPathway" id="UPA00148">
    <property type="reaction ID" value="UER00231"/>
</dbReference>
<feature type="active site" description="Nucleophile" evidence="9">
    <location>
        <position position="356"/>
    </location>
</feature>
<dbReference type="EC" id="6.3.5.11" evidence="9"/>
<keyword evidence="7 9" id="KW-0460">Magnesium</keyword>
<gene>
    <name evidence="9" type="primary">cbiA</name>
    <name evidence="13" type="ORF">EV659_105173</name>
</gene>
<dbReference type="PROSITE" id="PS51274">
    <property type="entry name" value="GATASE_COBBQ"/>
    <property type="match status" value="1"/>
</dbReference>
<keyword evidence="4 9" id="KW-0436">Ligase</keyword>
<evidence type="ECO:0000256" key="2">
    <source>
        <dbReference type="ARBA" id="ARBA00006205"/>
    </source>
</evidence>
<dbReference type="InterPro" id="IPR002586">
    <property type="entry name" value="CobQ/CobB/MinD/ParA_Nub-bd_dom"/>
</dbReference>
<keyword evidence="14" id="KW-1185">Reference proteome</keyword>
<evidence type="ECO:0000256" key="8">
    <source>
        <dbReference type="ARBA" id="ARBA00022962"/>
    </source>
</evidence>
<keyword evidence="5 9" id="KW-0547">Nucleotide-binding</keyword>
<comment type="cofactor">
    <cofactor evidence="1 9">
        <name>Mg(2+)</name>
        <dbReference type="ChEBI" id="CHEBI:18420"/>
    </cofactor>
</comment>
<protein>
    <recommendedName>
        <fullName evidence="9">Cobyrinate a,c-diamide synthase</fullName>
        <ecNumber evidence="9">6.3.5.11</ecNumber>
    </recommendedName>
    <alternativeName>
        <fullName evidence="9">Cobyrinic acid a,c-diamide synthetase</fullName>
    </alternativeName>
</protein>
<evidence type="ECO:0000313" key="14">
    <source>
        <dbReference type="Proteomes" id="UP000295399"/>
    </source>
</evidence>
<reference evidence="13 14" key="1">
    <citation type="submission" date="2019-03" db="EMBL/GenBank/DDBJ databases">
        <title>Genomic Encyclopedia of Type Strains, Phase IV (KMG-IV): sequencing the most valuable type-strain genomes for metagenomic binning, comparative biology and taxonomic classification.</title>
        <authorList>
            <person name="Goeker M."/>
        </authorList>
    </citation>
    <scope>NUCLEOTIDE SEQUENCE [LARGE SCALE GENOMIC DNA]</scope>
    <source>
        <strain evidence="13 14">DSM 2132</strain>
    </source>
</reference>
<comment type="function">
    <text evidence="9">Catalyzes the ATP-dependent amidation of the two carboxylate groups at positions a and c of cobyrinate, using either L-glutamine or ammonia as the nitrogen source.</text>
</comment>
<dbReference type="SUPFAM" id="SSF52317">
    <property type="entry name" value="Class I glutamine amidotransferase-like"/>
    <property type="match status" value="1"/>
</dbReference>
<dbReference type="AlphaFoldDB" id="A0A4R2PKL8"/>
<dbReference type="EMBL" id="SLXO01000005">
    <property type="protein sequence ID" value="TCP34545.1"/>
    <property type="molecule type" value="Genomic_DNA"/>
</dbReference>
<dbReference type="Pfam" id="PF01656">
    <property type="entry name" value="CbiA"/>
    <property type="match status" value="1"/>
</dbReference>
<comment type="similarity">
    <text evidence="2">Belongs to the CobB/CobQ family. CobQ subfamily.</text>
</comment>
<comment type="miscellaneous">
    <text evidence="9">The a and c carboxylates of cobyrinate are activated for nucleophilic attack via formation of a phosphorylated intermediate by ATP. CbiA catalyzes first the amidation of the c-carboxylate, and then that of the a-carboxylate.</text>
</comment>
<dbReference type="GO" id="GO:0005524">
    <property type="term" value="F:ATP binding"/>
    <property type="evidence" value="ECO:0007669"/>
    <property type="project" value="UniProtKB-UniRule"/>
</dbReference>
<dbReference type="Pfam" id="PF07685">
    <property type="entry name" value="GATase_3"/>
    <property type="match status" value="1"/>
</dbReference>
<dbReference type="GO" id="GO:0042242">
    <property type="term" value="F:cobyrinic acid a,c-diamide synthase activity"/>
    <property type="evidence" value="ECO:0007669"/>
    <property type="project" value="UniProtKB-UniRule"/>
</dbReference>
<evidence type="ECO:0000313" key="13">
    <source>
        <dbReference type="EMBL" id="TCP34545.1"/>
    </source>
</evidence>
<keyword evidence="8 9" id="KW-0315">Glutamine amidotransferase</keyword>
<feature type="domain" description="CobB/CobQ-like glutamine amidotransferase" evidence="12">
    <location>
        <begin position="275"/>
        <end position="462"/>
    </location>
</feature>
<feature type="domain" description="CobQ/CobB/MinD/ParA nucleotide binding" evidence="11">
    <location>
        <begin position="13"/>
        <end position="197"/>
    </location>
</feature>
<dbReference type="InterPro" id="IPR011698">
    <property type="entry name" value="GATase_3"/>
</dbReference>
<evidence type="ECO:0000259" key="11">
    <source>
        <dbReference type="Pfam" id="PF01656"/>
    </source>
</evidence>
<comment type="domain">
    <text evidence="9">Comprises of two domains. The C-terminal domain contains the binding site for glutamine and catalyzes the hydrolysis of this substrate to glutamate and ammonia. The N-terminal domain is anticipated to bind ATP and cobyrinate and catalyzes the ultimate synthesis of the diamide product. The ammonia produced via the glutaminase domain is probably translocated to the adjacent domain via a molecular tunnel, where it reacts with an activated intermediate.</text>
</comment>
<dbReference type="InParanoid" id="A0A4R2PKL8"/>
<dbReference type="InterPro" id="IPR029062">
    <property type="entry name" value="Class_I_gatase-like"/>
</dbReference>
<proteinExistence type="inferred from homology"/>
<keyword evidence="6 9" id="KW-0067">ATP-binding</keyword>